<evidence type="ECO:0000313" key="2">
    <source>
        <dbReference type="EMBL" id="QDO99534.1"/>
    </source>
</evidence>
<dbReference type="AlphaFoldDB" id="A0A516H6Y6"/>
<keyword evidence="3" id="KW-1185">Reference proteome</keyword>
<reference evidence="2 3" key="1">
    <citation type="submission" date="2019-07" db="EMBL/GenBank/DDBJ databases">
        <title>Genome sequencing for Ferrovibrio sp. K5.</title>
        <authorList>
            <person name="Park S.-J."/>
        </authorList>
    </citation>
    <scope>NUCLEOTIDE SEQUENCE [LARGE SCALE GENOMIC DNA]</scope>
    <source>
        <strain evidence="2 3">K5</strain>
    </source>
</reference>
<sequence>MSSIFGIGTALTPVGGQQSDSASEIAQRKRQTAASQRFSTTDEAGEQTAPKTGLLQKTRDAAGAAISQLMRRRTDRGEPAAEAGSIEIPPHLERRRAWREAFGLNTWHTQQIAQTEETPISDEARAEAIQAYRSGGRRGRLDLDLAQQVSMNV</sequence>
<feature type="compositionally biased region" description="Polar residues" evidence="1">
    <location>
        <begin position="32"/>
        <end position="42"/>
    </location>
</feature>
<evidence type="ECO:0000256" key="1">
    <source>
        <dbReference type="SAM" id="MobiDB-lite"/>
    </source>
</evidence>
<feature type="region of interest" description="Disordered" evidence="1">
    <location>
        <begin position="1"/>
        <end position="60"/>
    </location>
</feature>
<protein>
    <submittedName>
        <fullName evidence="2">Uncharacterized protein</fullName>
    </submittedName>
</protein>
<accession>A0A516H6Y6</accession>
<dbReference type="Proteomes" id="UP000317496">
    <property type="component" value="Chromosome"/>
</dbReference>
<dbReference type="RefSeq" id="WP_144258530.1">
    <property type="nucleotide sequence ID" value="NZ_CP041636.1"/>
</dbReference>
<dbReference type="KEGG" id="fer:FNB15_20695"/>
<name>A0A516H6Y6_9PROT</name>
<feature type="compositionally biased region" description="Polar residues" evidence="1">
    <location>
        <begin position="15"/>
        <end position="24"/>
    </location>
</feature>
<evidence type="ECO:0000313" key="3">
    <source>
        <dbReference type="Proteomes" id="UP000317496"/>
    </source>
</evidence>
<organism evidence="2 3">
    <name type="scientific">Ferrovibrio terrae</name>
    <dbReference type="NCBI Taxonomy" id="2594003"/>
    <lineage>
        <taxon>Bacteria</taxon>
        <taxon>Pseudomonadati</taxon>
        <taxon>Pseudomonadota</taxon>
        <taxon>Alphaproteobacteria</taxon>
        <taxon>Rhodospirillales</taxon>
        <taxon>Rhodospirillaceae</taxon>
        <taxon>Ferrovibrio</taxon>
    </lineage>
</organism>
<gene>
    <name evidence="2" type="ORF">FNB15_20695</name>
</gene>
<proteinExistence type="predicted"/>
<dbReference type="EMBL" id="CP041636">
    <property type="protein sequence ID" value="QDO99534.1"/>
    <property type="molecule type" value="Genomic_DNA"/>
</dbReference>